<sequence length="170" mass="18356">MQIKRAIGNGLRFIFRPISRRISPLPIGLFIANFVVQRILRINSAYRFSIHFTSRVAGQIEIGENVWKSFAISGGCYVQGMNGIVIGDNTLFAPNVVMISANHVPGDLTRWEKTGPIRIGKNCWIGANSVILPGVELGDNVVVGAGAVVSKSFPNACVIGGVPAKIIRQL</sequence>
<dbReference type="SUPFAM" id="SSF51161">
    <property type="entry name" value="Trimeric LpxA-like enzymes"/>
    <property type="match status" value="1"/>
</dbReference>
<keyword evidence="2 3" id="KW-0808">Transferase</keyword>
<evidence type="ECO:0000313" key="3">
    <source>
        <dbReference type="EMBL" id="QDV26129.1"/>
    </source>
</evidence>
<accession>A0A518GC08</accession>
<dbReference type="CDD" id="cd04647">
    <property type="entry name" value="LbH_MAT_like"/>
    <property type="match status" value="1"/>
</dbReference>
<keyword evidence="4" id="KW-1185">Reference proteome</keyword>
<dbReference type="InterPro" id="IPR011004">
    <property type="entry name" value="Trimer_LpxA-like_sf"/>
</dbReference>
<evidence type="ECO:0000256" key="1">
    <source>
        <dbReference type="ARBA" id="ARBA00007274"/>
    </source>
</evidence>
<dbReference type="PANTHER" id="PTHR23416">
    <property type="entry name" value="SIALIC ACID SYNTHASE-RELATED"/>
    <property type="match status" value="1"/>
</dbReference>
<dbReference type="KEGG" id="ahel:Q31a_45010"/>
<dbReference type="EC" id="2.3.1.79" evidence="3"/>
<dbReference type="PANTHER" id="PTHR23416:SF23">
    <property type="entry name" value="ACETYLTRANSFERASE C18B11.09C-RELATED"/>
    <property type="match status" value="1"/>
</dbReference>
<evidence type="ECO:0000256" key="2">
    <source>
        <dbReference type="ARBA" id="ARBA00022679"/>
    </source>
</evidence>
<dbReference type="GO" id="GO:0005829">
    <property type="term" value="C:cytosol"/>
    <property type="evidence" value="ECO:0007669"/>
    <property type="project" value="TreeGrafter"/>
</dbReference>
<dbReference type="GO" id="GO:0008925">
    <property type="term" value="F:maltose O-acetyltransferase activity"/>
    <property type="evidence" value="ECO:0007669"/>
    <property type="project" value="UniProtKB-EC"/>
</dbReference>
<comment type="similarity">
    <text evidence="1">Belongs to the transferase hexapeptide repeat family.</text>
</comment>
<name>A0A518GC08_9BACT</name>
<dbReference type="InterPro" id="IPR051159">
    <property type="entry name" value="Hexapeptide_acetyltransf"/>
</dbReference>
<dbReference type="OrthoDB" id="9812571at2"/>
<evidence type="ECO:0000313" key="4">
    <source>
        <dbReference type="Proteomes" id="UP000318017"/>
    </source>
</evidence>
<keyword evidence="3" id="KW-0012">Acyltransferase</keyword>
<dbReference type="Gene3D" id="2.160.10.10">
    <property type="entry name" value="Hexapeptide repeat proteins"/>
    <property type="match status" value="1"/>
</dbReference>
<dbReference type="AlphaFoldDB" id="A0A518GC08"/>
<gene>
    <name evidence="3" type="primary">maa_1</name>
    <name evidence="3" type="ORF">Q31a_45010</name>
</gene>
<dbReference type="Pfam" id="PF14602">
    <property type="entry name" value="Hexapep_2"/>
    <property type="match status" value="1"/>
</dbReference>
<proteinExistence type="inferred from homology"/>
<dbReference type="Proteomes" id="UP000318017">
    <property type="component" value="Chromosome"/>
</dbReference>
<dbReference type="RefSeq" id="WP_145082045.1">
    <property type="nucleotide sequence ID" value="NZ_CP036298.1"/>
</dbReference>
<reference evidence="3 4" key="1">
    <citation type="submission" date="2019-02" db="EMBL/GenBank/DDBJ databases">
        <title>Deep-cultivation of Planctomycetes and their phenomic and genomic characterization uncovers novel biology.</title>
        <authorList>
            <person name="Wiegand S."/>
            <person name="Jogler M."/>
            <person name="Boedeker C."/>
            <person name="Pinto D."/>
            <person name="Vollmers J."/>
            <person name="Rivas-Marin E."/>
            <person name="Kohn T."/>
            <person name="Peeters S.H."/>
            <person name="Heuer A."/>
            <person name="Rast P."/>
            <person name="Oberbeckmann S."/>
            <person name="Bunk B."/>
            <person name="Jeske O."/>
            <person name="Meyerdierks A."/>
            <person name="Storesund J.E."/>
            <person name="Kallscheuer N."/>
            <person name="Luecker S."/>
            <person name="Lage O.M."/>
            <person name="Pohl T."/>
            <person name="Merkel B.J."/>
            <person name="Hornburger P."/>
            <person name="Mueller R.-W."/>
            <person name="Bruemmer F."/>
            <person name="Labrenz M."/>
            <person name="Spormann A.M."/>
            <person name="Op den Camp H."/>
            <person name="Overmann J."/>
            <person name="Amann R."/>
            <person name="Jetten M.S.M."/>
            <person name="Mascher T."/>
            <person name="Medema M.H."/>
            <person name="Devos D.P."/>
            <person name="Kaster A.-K."/>
            <person name="Ovreas L."/>
            <person name="Rohde M."/>
            <person name="Galperin M.Y."/>
            <person name="Jogler C."/>
        </authorList>
    </citation>
    <scope>NUCLEOTIDE SEQUENCE [LARGE SCALE GENOMIC DNA]</scope>
    <source>
        <strain evidence="3 4">Q31a</strain>
    </source>
</reference>
<dbReference type="InterPro" id="IPR001451">
    <property type="entry name" value="Hexapep"/>
</dbReference>
<protein>
    <submittedName>
        <fullName evidence="3">Maltose O-acetyltransferase</fullName>
        <ecNumber evidence="3">2.3.1.79</ecNumber>
    </submittedName>
</protein>
<dbReference type="EMBL" id="CP036298">
    <property type="protein sequence ID" value="QDV26129.1"/>
    <property type="molecule type" value="Genomic_DNA"/>
</dbReference>
<organism evidence="3 4">
    <name type="scientific">Aureliella helgolandensis</name>
    <dbReference type="NCBI Taxonomy" id="2527968"/>
    <lineage>
        <taxon>Bacteria</taxon>
        <taxon>Pseudomonadati</taxon>
        <taxon>Planctomycetota</taxon>
        <taxon>Planctomycetia</taxon>
        <taxon>Pirellulales</taxon>
        <taxon>Pirellulaceae</taxon>
        <taxon>Aureliella</taxon>
    </lineage>
</organism>